<evidence type="ECO:0000256" key="1">
    <source>
        <dbReference type="SAM" id="MobiDB-lite"/>
    </source>
</evidence>
<dbReference type="InterPro" id="IPR011989">
    <property type="entry name" value="ARM-like"/>
</dbReference>
<dbReference type="EMBL" id="BAABRR010000006">
    <property type="protein sequence ID" value="GAA5518948.1"/>
    <property type="molecule type" value="Genomic_DNA"/>
</dbReference>
<protein>
    <recommendedName>
        <fullName evidence="4">DUF2336 domain-containing protein</fullName>
    </recommendedName>
</protein>
<proteinExistence type="predicted"/>
<dbReference type="Gene3D" id="1.25.10.10">
    <property type="entry name" value="Leucine-rich Repeat Variant"/>
    <property type="match status" value="1"/>
</dbReference>
<name>A0ABP9WGJ2_9MICO</name>
<evidence type="ECO:0000313" key="2">
    <source>
        <dbReference type="EMBL" id="GAA5518948.1"/>
    </source>
</evidence>
<gene>
    <name evidence="2" type="ORF">Lsed01_01382</name>
</gene>
<dbReference type="Proteomes" id="UP001426770">
    <property type="component" value="Unassembled WGS sequence"/>
</dbReference>
<feature type="region of interest" description="Disordered" evidence="1">
    <location>
        <begin position="154"/>
        <end position="193"/>
    </location>
</feature>
<keyword evidence="3" id="KW-1185">Reference proteome</keyword>
<dbReference type="RefSeq" id="WP_286215007.1">
    <property type="nucleotide sequence ID" value="NZ_AP027736.1"/>
</dbReference>
<evidence type="ECO:0008006" key="4">
    <source>
        <dbReference type="Google" id="ProtNLM"/>
    </source>
</evidence>
<evidence type="ECO:0000313" key="3">
    <source>
        <dbReference type="Proteomes" id="UP001426770"/>
    </source>
</evidence>
<organism evidence="2 3">
    <name type="scientific">Demequina sediminis</name>
    <dbReference type="NCBI Taxonomy" id="1930058"/>
    <lineage>
        <taxon>Bacteria</taxon>
        <taxon>Bacillati</taxon>
        <taxon>Actinomycetota</taxon>
        <taxon>Actinomycetes</taxon>
        <taxon>Micrococcales</taxon>
        <taxon>Demequinaceae</taxon>
        <taxon>Demequina</taxon>
    </lineage>
</organism>
<accession>A0ABP9WGJ2</accession>
<reference evidence="2 3" key="1">
    <citation type="submission" date="2024-02" db="EMBL/GenBank/DDBJ databases">
        <title>Lysinimicrobium sediminis NBRC 112286.</title>
        <authorList>
            <person name="Ichikawa N."/>
            <person name="Katano-Makiyama Y."/>
            <person name="Hidaka K."/>
        </authorList>
    </citation>
    <scope>NUCLEOTIDE SEQUENCE [LARGE SCALE GENOMIC DNA]</scope>
    <source>
        <strain evidence="2 3">NBRC 112286</strain>
    </source>
</reference>
<comment type="caution">
    <text evidence="2">The sequence shown here is derived from an EMBL/GenBank/DDBJ whole genome shotgun (WGS) entry which is preliminary data.</text>
</comment>
<sequence length="193" mass="20388">MSDDGWSRALMAASGVPVASEARDDGVRAVVMEARSDGLARSRILELAQHKEAVVREAIASRPDCPLGMQAALAHDRRTSVRVSLAAGAGLAGSIAAVLVGDREPAVLKALARNAVTPRNVLERLAVHRREDVARLARRALDGVTLAPTRSGVQEIEEHQGARTAPPREVASPVGERVARVLAPRPAVGPRHP</sequence>